<accession>A0A3M6UFM4</accession>
<sequence>MWTIADLCFFSRHPYFSTPVFSRLSFAKQVFIRENVLVILVFAFFFAYNVLVSLKMNYSYDDSRALNLWQRVHFNTDSSNDASSRADAWRRLLVQLQTFRRSKKVSYQLYTRMLEKFAGNYSQILDNQNPDKANYLAKVLLLYESLCLWSCLHPLWINGLNNFAEAVLTLASSHRNESQDWTSSLSLDSFKKLPIYKSLMDAKRELLDEEPVQASGATCTYSSSHDDQLHKINLNRPSASAPSLSKSLQANKVKTSAQDFSSEVFSSKNTGMESQRVMSICEDSGRKVCAAGGDGIYQVHGPQNFAQRLCPDGASSMKDSATSSTNNSHPATHTSNFNFYQGSDKKYSRNASDNQHNSDDSEQESKASSYFITAKQKLHDVALIFGTAMAGYSNHIGKNQSGKVAGADPEVDERLKNIEPKMIELITNEIMDHGPPLSWDDIAGLEFAKNVIKEIVVWPMLRPDIFKGLRGPPKGILLFGPPGTGKTLIGKCIASQSKATFFSISASSLTSKWVGEGEKMVRALFAVARCHLPADGATTTSDERILVVGATNRPQEIDEAARRRLVKRLYIPLPDAGAREQIMYSLLSQQKCSLSQEDVNTIVQHTHGYSGSDMANLCREAALGPIRSITDIQCIDADQVRPILFKDFDEALHQVRASVSEKDLDLYIQWNKLYGSGTK</sequence>
<keyword evidence="6" id="KW-0812">Transmembrane</keyword>
<dbReference type="EMBL" id="RCHS01001650">
    <property type="protein sequence ID" value="RMX52406.1"/>
    <property type="molecule type" value="Genomic_DNA"/>
</dbReference>
<dbReference type="PROSITE" id="PS00674">
    <property type="entry name" value="AAA"/>
    <property type="match status" value="1"/>
</dbReference>
<dbReference type="InterPro" id="IPR003593">
    <property type="entry name" value="AAA+_ATPase"/>
</dbReference>
<proteinExistence type="inferred from homology"/>
<dbReference type="GO" id="GO:0016887">
    <property type="term" value="F:ATP hydrolysis activity"/>
    <property type="evidence" value="ECO:0007669"/>
    <property type="project" value="InterPro"/>
</dbReference>
<dbReference type="AlphaFoldDB" id="A0A3M6UFM4"/>
<evidence type="ECO:0000256" key="2">
    <source>
        <dbReference type="ARBA" id="ARBA00022741"/>
    </source>
</evidence>
<evidence type="ECO:0000313" key="8">
    <source>
        <dbReference type="EMBL" id="RMX52406.1"/>
    </source>
</evidence>
<dbReference type="InterPro" id="IPR015415">
    <property type="entry name" value="Spast_Vps4_C"/>
</dbReference>
<dbReference type="Pfam" id="PF00004">
    <property type="entry name" value="AAA"/>
    <property type="match status" value="1"/>
</dbReference>
<comment type="caution">
    <text evidence="8">The sequence shown here is derived from an EMBL/GenBank/DDBJ whole genome shotgun (WGS) entry which is preliminary data.</text>
</comment>
<evidence type="ECO:0000313" key="9">
    <source>
        <dbReference type="Proteomes" id="UP000275408"/>
    </source>
</evidence>
<feature type="region of interest" description="Disordered" evidence="5">
    <location>
        <begin position="310"/>
        <end position="365"/>
    </location>
</feature>
<keyword evidence="9" id="KW-1185">Reference proteome</keyword>
<name>A0A3M6UFM4_POCDA</name>
<evidence type="ECO:0000256" key="5">
    <source>
        <dbReference type="SAM" id="MobiDB-lite"/>
    </source>
</evidence>
<dbReference type="Gene3D" id="3.40.50.300">
    <property type="entry name" value="P-loop containing nucleotide triphosphate hydrolases"/>
    <property type="match status" value="2"/>
</dbReference>
<dbReference type="InterPro" id="IPR003959">
    <property type="entry name" value="ATPase_AAA_core"/>
</dbReference>
<dbReference type="PANTHER" id="PTHR23074">
    <property type="entry name" value="AAA DOMAIN-CONTAINING"/>
    <property type="match status" value="1"/>
</dbReference>
<evidence type="ECO:0000256" key="1">
    <source>
        <dbReference type="ARBA" id="ARBA00006914"/>
    </source>
</evidence>
<feature type="transmembrane region" description="Helical" evidence="6">
    <location>
        <begin position="36"/>
        <end position="54"/>
    </location>
</feature>
<dbReference type="SUPFAM" id="SSF52540">
    <property type="entry name" value="P-loop containing nucleoside triphosphate hydrolases"/>
    <property type="match status" value="1"/>
</dbReference>
<comment type="similarity">
    <text evidence="1 4">Belongs to the AAA ATPase family.</text>
</comment>
<feature type="domain" description="AAA+ ATPase" evidence="7">
    <location>
        <begin position="472"/>
        <end position="575"/>
    </location>
</feature>
<dbReference type="OrthoDB" id="10251136at2759"/>
<dbReference type="InterPro" id="IPR027417">
    <property type="entry name" value="P-loop_NTPase"/>
</dbReference>
<dbReference type="GO" id="GO:0008568">
    <property type="term" value="F:microtubule severing ATPase activity"/>
    <property type="evidence" value="ECO:0007669"/>
    <property type="project" value="TreeGrafter"/>
</dbReference>
<dbReference type="Proteomes" id="UP000275408">
    <property type="component" value="Unassembled WGS sequence"/>
</dbReference>
<dbReference type="Pfam" id="PF09336">
    <property type="entry name" value="Vps4_C"/>
    <property type="match status" value="1"/>
</dbReference>
<feature type="compositionally biased region" description="Basic and acidic residues" evidence="5">
    <location>
        <begin position="356"/>
        <end position="365"/>
    </location>
</feature>
<evidence type="ECO:0000259" key="7">
    <source>
        <dbReference type="SMART" id="SM00382"/>
    </source>
</evidence>
<evidence type="ECO:0000256" key="4">
    <source>
        <dbReference type="RuleBase" id="RU003651"/>
    </source>
</evidence>
<keyword evidence="3 4" id="KW-0067">ATP-binding</keyword>
<dbReference type="InterPro" id="IPR003960">
    <property type="entry name" value="ATPase_AAA_CS"/>
</dbReference>
<evidence type="ECO:0000256" key="3">
    <source>
        <dbReference type="ARBA" id="ARBA00022840"/>
    </source>
</evidence>
<dbReference type="FunFam" id="1.10.8.60:FF:000022">
    <property type="entry name" value="Fidgetin like 1"/>
    <property type="match status" value="1"/>
</dbReference>
<dbReference type="InterPro" id="IPR041569">
    <property type="entry name" value="AAA_lid_3"/>
</dbReference>
<keyword evidence="2 4" id="KW-0547">Nucleotide-binding</keyword>
<dbReference type="STRING" id="46731.A0A3M6UFM4"/>
<feature type="compositionally biased region" description="Polar residues" evidence="5">
    <location>
        <begin position="317"/>
        <end position="341"/>
    </location>
</feature>
<reference evidence="8 9" key="1">
    <citation type="journal article" date="2018" name="Sci. Rep.">
        <title>Comparative analysis of the Pocillopora damicornis genome highlights role of immune system in coral evolution.</title>
        <authorList>
            <person name="Cunning R."/>
            <person name="Bay R.A."/>
            <person name="Gillette P."/>
            <person name="Baker A.C."/>
            <person name="Traylor-Knowles N."/>
        </authorList>
    </citation>
    <scope>NUCLEOTIDE SEQUENCE [LARGE SCALE GENOMIC DNA]</scope>
    <source>
        <strain evidence="8">RSMAS</strain>
        <tissue evidence="8">Whole animal</tissue>
    </source>
</reference>
<dbReference type="PANTHER" id="PTHR23074:SF17">
    <property type="entry name" value="FIDGETIN-LIKE PROTEIN 1"/>
    <property type="match status" value="1"/>
</dbReference>
<gene>
    <name evidence="8" type="ORF">pdam_00019564</name>
</gene>
<dbReference type="GO" id="GO:0005524">
    <property type="term" value="F:ATP binding"/>
    <property type="evidence" value="ECO:0007669"/>
    <property type="project" value="UniProtKB-KW"/>
</dbReference>
<protein>
    <recommendedName>
        <fullName evidence="7">AAA+ ATPase domain-containing protein</fullName>
    </recommendedName>
</protein>
<dbReference type="Gene3D" id="1.10.8.60">
    <property type="match status" value="1"/>
</dbReference>
<keyword evidence="6" id="KW-0472">Membrane</keyword>
<organism evidence="8 9">
    <name type="scientific">Pocillopora damicornis</name>
    <name type="common">Cauliflower coral</name>
    <name type="synonym">Millepora damicornis</name>
    <dbReference type="NCBI Taxonomy" id="46731"/>
    <lineage>
        <taxon>Eukaryota</taxon>
        <taxon>Metazoa</taxon>
        <taxon>Cnidaria</taxon>
        <taxon>Anthozoa</taxon>
        <taxon>Hexacorallia</taxon>
        <taxon>Scleractinia</taxon>
        <taxon>Astrocoeniina</taxon>
        <taxon>Pocilloporidae</taxon>
        <taxon>Pocillopora</taxon>
    </lineage>
</organism>
<dbReference type="Pfam" id="PF17862">
    <property type="entry name" value="AAA_lid_3"/>
    <property type="match status" value="1"/>
</dbReference>
<dbReference type="SMART" id="SM00382">
    <property type="entry name" value="AAA"/>
    <property type="match status" value="1"/>
</dbReference>
<evidence type="ECO:0000256" key="6">
    <source>
        <dbReference type="SAM" id="Phobius"/>
    </source>
</evidence>
<dbReference type="InterPro" id="IPR050304">
    <property type="entry name" value="MT-severing_AAA_ATPase"/>
</dbReference>
<keyword evidence="6" id="KW-1133">Transmembrane helix</keyword>